<keyword evidence="2" id="KW-1185">Reference proteome</keyword>
<comment type="caution">
    <text evidence="1">The sequence shown here is derived from an EMBL/GenBank/DDBJ whole genome shotgun (WGS) entry which is preliminary data.</text>
</comment>
<name>A0A2T2YNQ8_9BACT</name>
<dbReference type="EMBL" id="PYFT01000001">
    <property type="protein sequence ID" value="PSR57109.1"/>
    <property type="molecule type" value="Genomic_DNA"/>
</dbReference>
<evidence type="ECO:0000313" key="1">
    <source>
        <dbReference type="EMBL" id="PSR57109.1"/>
    </source>
</evidence>
<evidence type="ECO:0000313" key="2">
    <source>
        <dbReference type="Proteomes" id="UP000240357"/>
    </source>
</evidence>
<dbReference type="AlphaFoldDB" id="A0A2T2YNQ8"/>
<reference evidence="1 2" key="1">
    <citation type="submission" date="2018-03" db="EMBL/GenBank/DDBJ databases">
        <title>Adhaeribacter sp. HMF7605 Genome sequencing and assembly.</title>
        <authorList>
            <person name="Kang H."/>
            <person name="Kang J."/>
            <person name="Cha I."/>
            <person name="Kim H."/>
            <person name="Joh K."/>
        </authorList>
    </citation>
    <scope>NUCLEOTIDE SEQUENCE [LARGE SCALE GENOMIC DNA]</scope>
    <source>
        <strain evidence="1 2">HMF7605</strain>
    </source>
</reference>
<sequence>MPGEKERVINKNLFMDNTASVNLLEDTFQLVFKSENSAYEKDTSSVIYHLQLPVRQKIFYLDNHYASSRALSP</sequence>
<proteinExistence type="predicted"/>
<protein>
    <submittedName>
        <fullName evidence="1">Uncharacterized protein</fullName>
    </submittedName>
</protein>
<accession>A0A2T2YNQ8</accession>
<organism evidence="1 2">
    <name type="scientific">Adhaeribacter arboris</name>
    <dbReference type="NCBI Taxonomy" id="2072846"/>
    <lineage>
        <taxon>Bacteria</taxon>
        <taxon>Pseudomonadati</taxon>
        <taxon>Bacteroidota</taxon>
        <taxon>Cytophagia</taxon>
        <taxon>Cytophagales</taxon>
        <taxon>Hymenobacteraceae</taxon>
        <taxon>Adhaeribacter</taxon>
    </lineage>
</organism>
<gene>
    <name evidence="1" type="ORF">AHMF7605_28330</name>
</gene>
<dbReference type="Proteomes" id="UP000240357">
    <property type="component" value="Unassembled WGS sequence"/>
</dbReference>